<evidence type="ECO:0000256" key="1">
    <source>
        <dbReference type="ARBA" id="ARBA00007613"/>
    </source>
</evidence>
<sequence>MWIEPLFEGLRGRIMPTHSPRVIRAVSTWVVALGATGLFVSTSSAQERSESNPSPEHVSHSGEHHRRVEATPPSDESIAALDAQALENHPGLRTYASRAEEAALAAEVEQGRWPEPRVEYMAEFSTPWAAHQTTDHMVTLMQTIPWPATRRASAAPARAMEQAARAEERAAAHQILRDIRRELVAIARAREMLLHVDEEVGLVADVRRIIEATLPVGRAEHSDLYRLQLAEAGLEDMRRDEEARLRAAKGRLANLLGVSTDALNLPETTAILDWTVDLPSREELAAMIEANSPVLARFEAERAQARAQEELVERQLRPPPQIMVGYGNMAPMYSHADPRHDVFQVGFSIALPIWGGRYGTEARRWQAGASAAEEARAAALRDLLAQLESARSRATQADERVEAYREELMPMASLVSAEVLTGVEVGQRSVTDYLGAVREEWDLHGRYLELKAERANQLLELQYLSAGQLAAESPWAYPASLRGQR</sequence>
<feature type="compositionally biased region" description="Basic and acidic residues" evidence="3">
    <location>
        <begin position="57"/>
        <end position="69"/>
    </location>
</feature>
<reference evidence="4 5" key="1">
    <citation type="submission" date="2019-01" db="EMBL/GenBank/DDBJ databases">
        <title>Lujinxingia litoralis gen. nov., sp. nov. and Lujinxingia sediminis gen. nov., sp. nov., new members in the order Bradymonadales, isolated from coastal sediment.</title>
        <authorList>
            <person name="Li C.-M."/>
        </authorList>
    </citation>
    <scope>NUCLEOTIDE SEQUENCE [LARGE SCALE GENOMIC DNA]</scope>
    <source>
        <strain evidence="4 5">SEH01</strain>
    </source>
</reference>
<comment type="caution">
    <text evidence="4">The sequence shown here is derived from an EMBL/GenBank/DDBJ whole genome shotgun (WGS) entry which is preliminary data.</text>
</comment>
<keyword evidence="5" id="KW-1185">Reference proteome</keyword>
<feature type="region of interest" description="Disordered" evidence="3">
    <location>
        <begin position="44"/>
        <end position="75"/>
    </location>
</feature>
<accession>A0ABY0CYH5</accession>
<dbReference type="InterPro" id="IPR010131">
    <property type="entry name" value="MdtP/NodT-like"/>
</dbReference>
<proteinExistence type="inferred from homology"/>
<dbReference type="Gene3D" id="1.20.1600.10">
    <property type="entry name" value="Outer membrane efflux proteins (OEP)"/>
    <property type="match status" value="1"/>
</dbReference>
<evidence type="ECO:0000256" key="3">
    <source>
        <dbReference type="SAM" id="MobiDB-lite"/>
    </source>
</evidence>
<evidence type="ECO:0000313" key="5">
    <source>
        <dbReference type="Proteomes" id="UP000282926"/>
    </source>
</evidence>
<feature type="compositionally biased region" description="Polar residues" evidence="3">
    <location>
        <begin position="44"/>
        <end position="54"/>
    </location>
</feature>
<dbReference type="Pfam" id="PF02321">
    <property type="entry name" value="OEP"/>
    <property type="match status" value="1"/>
</dbReference>
<evidence type="ECO:0000313" key="4">
    <source>
        <dbReference type="EMBL" id="RVU48938.1"/>
    </source>
</evidence>
<protein>
    <submittedName>
        <fullName evidence="4">TolC family protein</fullName>
    </submittedName>
</protein>
<dbReference type="InterPro" id="IPR003423">
    <property type="entry name" value="OMP_efflux"/>
</dbReference>
<gene>
    <name evidence="4" type="ORF">EA187_05795</name>
</gene>
<dbReference type="PANTHER" id="PTHR30203:SF24">
    <property type="entry name" value="BLR4935 PROTEIN"/>
    <property type="match status" value="1"/>
</dbReference>
<comment type="similarity">
    <text evidence="1">Belongs to the outer membrane factor (OMF) (TC 1.B.17) family.</text>
</comment>
<dbReference type="Proteomes" id="UP000282926">
    <property type="component" value="Unassembled WGS sequence"/>
</dbReference>
<keyword evidence="2" id="KW-0175">Coiled coil</keyword>
<organism evidence="4 5">
    <name type="scientific">Lujinxingia sediminis</name>
    <dbReference type="NCBI Taxonomy" id="2480984"/>
    <lineage>
        <taxon>Bacteria</taxon>
        <taxon>Deltaproteobacteria</taxon>
        <taxon>Bradymonadales</taxon>
        <taxon>Lujinxingiaceae</taxon>
        <taxon>Lujinxingia</taxon>
    </lineage>
</organism>
<feature type="coiled-coil region" evidence="2">
    <location>
        <begin position="370"/>
        <end position="407"/>
    </location>
</feature>
<evidence type="ECO:0000256" key="2">
    <source>
        <dbReference type="SAM" id="Coils"/>
    </source>
</evidence>
<dbReference type="EMBL" id="SADD01000001">
    <property type="protein sequence ID" value="RVU48938.1"/>
    <property type="molecule type" value="Genomic_DNA"/>
</dbReference>
<name>A0ABY0CYH5_9DELT</name>
<dbReference type="PANTHER" id="PTHR30203">
    <property type="entry name" value="OUTER MEMBRANE CATION EFFLUX PROTEIN"/>
    <property type="match status" value="1"/>
</dbReference>
<dbReference type="SUPFAM" id="SSF56954">
    <property type="entry name" value="Outer membrane efflux proteins (OEP)"/>
    <property type="match status" value="1"/>
</dbReference>